<protein>
    <submittedName>
        <fullName evidence="1">Uncharacterized protein</fullName>
    </submittedName>
</protein>
<name>A0A3M9MSC7_9BACT</name>
<dbReference type="Proteomes" id="UP000271010">
    <property type="component" value="Unassembled WGS sequence"/>
</dbReference>
<evidence type="ECO:0000313" key="1">
    <source>
        <dbReference type="EMBL" id="RNI28107.1"/>
    </source>
</evidence>
<proteinExistence type="predicted"/>
<organism evidence="1 2">
    <name type="scientific">Rufibacter immobilis</name>
    <dbReference type="NCBI Taxonomy" id="1348778"/>
    <lineage>
        <taxon>Bacteria</taxon>
        <taxon>Pseudomonadati</taxon>
        <taxon>Bacteroidota</taxon>
        <taxon>Cytophagia</taxon>
        <taxon>Cytophagales</taxon>
        <taxon>Hymenobacteraceae</taxon>
        <taxon>Rufibacter</taxon>
    </lineage>
</organism>
<dbReference type="AlphaFoldDB" id="A0A3M9MSC7"/>
<comment type="caution">
    <text evidence="1">The sequence shown here is derived from an EMBL/GenBank/DDBJ whole genome shotgun (WGS) entry which is preliminary data.</text>
</comment>
<sequence>MVFTAPFLGPSFRCPKEEAPKLLFWAIRLAFTVGDRWGREEAAVLGLFSEKEPLNAFAVLHTLR</sequence>
<keyword evidence="2" id="KW-1185">Reference proteome</keyword>
<accession>A0A3M9MSC7</accession>
<dbReference type="EMBL" id="RJJE01000017">
    <property type="protein sequence ID" value="RNI28107.1"/>
    <property type="molecule type" value="Genomic_DNA"/>
</dbReference>
<evidence type="ECO:0000313" key="2">
    <source>
        <dbReference type="Proteomes" id="UP000271010"/>
    </source>
</evidence>
<gene>
    <name evidence="1" type="ORF">EFA69_18695</name>
</gene>
<reference evidence="1 2" key="1">
    <citation type="submission" date="2018-11" db="EMBL/GenBank/DDBJ databases">
        <title>Rufibacter latericius sp. nov., isolated from water in Baiyang Lake.</title>
        <authorList>
            <person name="Yang Y."/>
        </authorList>
    </citation>
    <scope>NUCLEOTIDE SEQUENCE [LARGE SCALE GENOMIC DNA]</scope>
    <source>
        <strain evidence="1 2">MCC P1</strain>
    </source>
</reference>